<gene>
    <name evidence="2" type="ORF">EDC30_10761</name>
</gene>
<dbReference type="Pfam" id="PF02464">
    <property type="entry name" value="CinA"/>
    <property type="match status" value="1"/>
</dbReference>
<evidence type="ECO:0000259" key="1">
    <source>
        <dbReference type="Pfam" id="PF02464"/>
    </source>
</evidence>
<protein>
    <submittedName>
        <fullName evidence="2">PncC family amidohydrolase</fullName>
    </submittedName>
</protein>
<dbReference type="EMBL" id="SLZQ01000007">
    <property type="protein sequence ID" value="TCS36244.1"/>
    <property type="molecule type" value="Genomic_DNA"/>
</dbReference>
<feature type="domain" description="CinA C-terminal" evidence="1">
    <location>
        <begin position="8"/>
        <end position="154"/>
    </location>
</feature>
<comment type="caution">
    <text evidence="2">The sequence shown here is derived from an EMBL/GenBank/DDBJ whole genome shotgun (WGS) entry which is preliminary data.</text>
</comment>
<dbReference type="SUPFAM" id="SSF142433">
    <property type="entry name" value="CinA-like"/>
    <property type="match status" value="1"/>
</dbReference>
<sequence>MENLKTATEFFDKHDLTVVTAESCTAGLIAGSLADLPGCGKWFKSGYVTYSPEAKMHILGVKKETIERFNLTSEEVAREMVEGTLRISEANVAVANTGVAGPDKGEGGIPAGTVCFAWAFRMKDRPRIFSEKRHFGGDRNAVRQAAAEYAITRIPALYECCVNDSAQSGNPGSEPGGQF</sequence>
<dbReference type="NCBIfam" id="TIGR00199">
    <property type="entry name" value="PncC_domain"/>
    <property type="match status" value="1"/>
</dbReference>
<proteinExistence type="predicted"/>
<dbReference type="InterPro" id="IPR008136">
    <property type="entry name" value="CinA_C"/>
</dbReference>
<dbReference type="Gene3D" id="3.90.950.20">
    <property type="entry name" value="CinA-like"/>
    <property type="match status" value="1"/>
</dbReference>
<accession>A0A4R3HU76</accession>
<keyword evidence="2" id="KW-0378">Hydrolase</keyword>
<dbReference type="InterPro" id="IPR036653">
    <property type="entry name" value="CinA-like_C"/>
</dbReference>
<dbReference type="Proteomes" id="UP000295382">
    <property type="component" value="Unassembled WGS sequence"/>
</dbReference>
<dbReference type="OrthoDB" id="9801454at2"/>
<reference evidence="2 3" key="1">
    <citation type="submission" date="2019-03" db="EMBL/GenBank/DDBJ databases">
        <title>Genomic Encyclopedia of Type Strains, Phase IV (KMG-IV): sequencing the most valuable type-strain genomes for metagenomic binning, comparative biology and taxonomic classification.</title>
        <authorList>
            <person name="Goeker M."/>
        </authorList>
    </citation>
    <scope>NUCLEOTIDE SEQUENCE [LARGE SCALE GENOMIC DNA]</scope>
    <source>
        <strain evidence="2 3">DSM 7445</strain>
    </source>
</reference>
<organism evidence="2 3">
    <name type="scientific">Paucimonas lemoignei</name>
    <name type="common">Pseudomonas lemoignei</name>
    <dbReference type="NCBI Taxonomy" id="29443"/>
    <lineage>
        <taxon>Bacteria</taxon>
        <taxon>Pseudomonadati</taxon>
        <taxon>Pseudomonadota</taxon>
        <taxon>Betaproteobacteria</taxon>
        <taxon>Burkholderiales</taxon>
        <taxon>Burkholderiaceae</taxon>
        <taxon>Paucimonas</taxon>
    </lineage>
</organism>
<evidence type="ECO:0000313" key="3">
    <source>
        <dbReference type="Proteomes" id="UP000295382"/>
    </source>
</evidence>
<dbReference type="GO" id="GO:0016787">
    <property type="term" value="F:hydrolase activity"/>
    <property type="evidence" value="ECO:0007669"/>
    <property type="project" value="UniProtKB-KW"/>
</dbReference>
<keyword evidence="3" id="KW-1185">Reference proteome</keyword>
<name>A0A4R3HU76_PAULE</name>
<dbReference type="RefSeq" id="WP_132259080.1">
    <property type="nucleotide sequence ID" value="NZ_SLZQ01000007.1"/>
</dbReference>
<dbReference type="AlphaFoldDB" id="A0A4R3HU76"/>
<evidence type="ECO:0000313" key="2">
    <source>
        <dbReference type="EMBL" id="TCS36244.1"/>
    </source>
</evidence>